<dbReference type="EMBL" id="QGGR01000028">
    <property type="protein sequence ID" value="PWK33257.1"/>
    <property type="molecule type" value="Genomic_DNA"/>
</dbReference>
<evidence type="ECO:0000313" key="3">
    <source>
        <dbReference type="Proteomes" id="UP000245697"/>
    </source>
</evidence>
<dbReference type="OrthoDB" id="3385216at2"/>
<organism evidence="2 3">
    <name type="scientific">Actinoplanes xinjiangensis</name>
    <dbReference type="NCBI Taxonomy" id="512350"/>
    <lineage>
        <taxon>Bacteria</taxon>
        <taxon>Bacillati</taxon>
        <taxon>Actinomycetota</taxon>
        <taxon>Actinomycetes</taxon>
        <taxon>Micromonosporales</taxon>
        <taxon>Micromonosporaceae</taxon>
        <taxon>Actinoplanes</taxon>
    </lineage>
</organism>
<keyword evidence="1" id="KW-1133">Transmembrane helix</keyword>
<evidence type="ECO:0000313" key="2">
    <source>
        <dbReference type="EMBL" id="PWK33257.1"/>
    </source>
</evidence>
<dbReference type="RefSeq" id="WP_109601702.1">
    <property type="nucleotide sequence ID" value="NZ_BONA01000083.1"/>
</dbReference>
<evidence type="ECO:0000256" key="1">
    <source>
        <dbReference type="SAM" id="Phobius"/>
    </source>
</evidence>
<feature type="transmembrane region" description="Helical" evidence="1">
    <location>
        <begin position="41"/>
        <end position="58"/>
    </location>
</feature>
<proteinExistence type="predicted"/>
<dbReference type="AlphaFoldDB" id="A0A316EPM7"/>
<comment type="caution">
    <text evidence="2">The sequence shown here is derived from an EMBL/GenBank/DDBJ whole genome shotgun (WGS) entry which is preliminary data.</text>
</comment>
<gene>
    <name evidence="2" type="ORF">BC793_12847</name>
</gene>
<accession>A0A316EPM7</accession>
<sequence length="162" mass="18365">MCPWAEPYEVHRDHTTFTLFLAFLALIMVGVFVAEAREPHLGWLVPPAGLVVAGVYAWRISTVGVAVNDHGVRLRMVLWTRVIPWSQVERAWVGPARRQSAEAMWITVRKPGEPERRDVETLLWLQGAKDWSISRNAVPLSPAGMAHVVELINQRTRDLTPR</sequence>
<name>A0A316EPM7_9ACTN</name>
<keyword evidence="3" id="KW-1185">Reference proteome</keyword>
<feature type="transmembrane region" description="Helical" evidence="1">
    <location>
        <begin position="16"/>
        <end position="34"/>
    </location>
</feature>
<keyword evidence="1" id="KW-0812">Transmembrane</keyword>
<dbReference type="Proteomes" id="UP000245697">
    <property type="component" value="Unassembled WGS sequence"/>
</dbReference>
<keyword evidence="1" id="KW-0472">Membrane</keyword>
<reference evidence="2 3" key="1">
    <citation type="submission" date="2018-05" db="EMBL/GenBank/DDBJ databases">
        <title>Genomic Encyclopedia of Archaeal and Bacterial Type Strains, Phase II (KMG-II): from individual species to whole genera.</title>
        <authorList>
            <person name="Goeker M."/>
        </authorList>
    </citation>
    <scope>NUCLEOTIDE SEQUENCE [LARGE SCALE GENOMIC DNA]</scope>
    <source>
        <strain evidence="2 3">DSM 45184</strain>
    </source>
</reference>
<protein>
    <submittedName>
        <fullName evidence="2">PH (Pleckstrin Homology) domain-containing protein</fullName>
    </submittedName>
</protein>